<comment type="similarity">
    <text evidence="2">Belongs to the NAD(P)-dependent epimerase/dehydratase family.</text>
</comment>
<gene>
    <name evidence="4" type="ORF">IGS68_30405</name>
</gene>
<dbReference type="InterPro" id="IPR001509">
    <property type="entry name" value="Epimerase_deHydtase"/>
</dbReference>
<sequence length="327" mass="35580">MRLLISGGAGFIGKHLSARMLAAGHDLLIIDDLSVGRASHVPAGAQFLAADLTMITPAELDEVIADFRPDGVVHLAAIHFIPYCMRNPERTQEVNVAVTLKLVEALARHPVEKFVFSSTMDVYPCEDIVLSEDMSPEPGNVYGLTKLMSEQIVAYGQRLGNFQQGTVLRFANVYGPDETNPHLIPDVLDRLANTDEPVLKFGYLGATRDFVYVADVVEAIAASLERDLPGFLRMNIGTGNPTAVRSVVEVIQHAVGDTREIQEDPIRFRAFDRKSLTPDIGRVKELLGWTPTWNLKDGIAATVAAYPGAVAAETKLDDGIRPGQHAA</sequence>
<reference evidence="4" key="1">
    <citation type="submission" date="2021-02" db="EMBL/GenBank/DDBJ databases">
        <title>Skermanella TT6 skin isolate.</title>
        <authorList>
            <person name="Lee K."/>
            <person name="Ganzorig M."/>
        </authorList>
    </citation>
    <scope>NUCLEOTIDE SEQUENCE</scope>
    <source>
        <strain evidence="4">TT6</strain>
    </source>
</reference>
<evidence type="ECO:0000259" key="3">
    <source>
        <dbReference type="Pfam" id="PF01370"/>
    </source>
</evidence>
<dbReference type="Gene3D" id="3.40.50.720">
    <property type="entry name" value="NAD(P)-binding Rossmann-like Domain"/>
    <property type="match status" value="1"/>
</dbReference>
<keyword evidence="5" id="KW-1185">Reference proteome</keyword>
<dbReference type="PANTHER" id="PTHR43000">
    <property type="entry name" value="DTDP-D-GLUCOSE 4,6-DEHYDRATASE-RELATED"/>
    <property type="match status" value="1"/>
</dbReference>
<proteinExistence type="inferred from homology"/>
<dbReference type="SUPFAM" id="SSF51735">
    <property type="entry name" value="NAD(P)-binding Rossmann-fold domains"/>
    <property type="match status" value="1"/>
</dbReference>
<dbReference type="InterPro" id="IPR036291">
    <property type="entry name" value="NAD(P)-bd_dom_sf"/>
</dbReference>
<feature type="domain" description="NAD-dependent epimerase/dehydratase" evidence="3">
    <location>
        <begin position="4"/>
        <end position="237"/>
    </location>
</feature>
<evidence type="ECO:0000313" key="4">
    <source>
        <dbReference type="EMBL" id="QQP92770.1"/>
    </source>
</evidence>
<protein>
    <submittedName>
        <fullName evidence="4">NAD-dependent epimerase/dehydratase family protein</fullName>
    </submittedName>
</protein>
<dbReference type="Pfam" id="PF01370">
    <property type="entry name" value="Epimerase"/>
    <property type="match status" value="1"/>
</dbReference>
<evidence type="ECO:0000256" key="2">
    <source>
        <dbReference type="ARBA" id="ARBA00007637"/>
    </source>
</evidence>
<comment type="pathway">
    <text evidence="1">Bacterial outer membrane biogenesis; LPS O-antigen biosynthesis.</text>
</comment>
<dbReference type="RefSeq" id="WP_201081937.1">
    <property type="nucleotide sequence ID" value="NZ_CP067421.1"/>
</dbReference>
<name>A0ABX7BEC5_9PROT</name>
<organism evidence="4 5">
    <name type="scientific">Skermanella cutis</name>
    <dbReference type="NCBI Taxonomy" id="2775420"/>
    <lineage>
        <taxon>Bacteria</taxon>
        <taxon>Pseudomonadati</taxon>
        <taxon>Pseudomonadota</taxon>
        <taxon>Alphaproteobacteria</taxon>
        <taxon>Rhodospirillales</taxon>
        <taxon>Azospirillaceae</taxon>
        <taxon>Skermanella</taxon>
    </lineage>
</organism>
<dbReference type="Proteomes" id="UP000595197">
    <property type="component" value="Plasmid pTT6-1"/>
</dbReference>
<keyword evidence="4" id="KW-0614">Plasmid</keyword>
<accession>A0ABX7BEC5</accession>
<geneLocation type="plasmid" evidence="4 5">
    <name>pTT6-1</name>
</geneLocation>
<dbReference type="EMBL" id="CP067421">
    <property type="protein sequence ID" value="QQP92770.1"/>
    <property type="molecule type" value="Genomic_DNA"/>
</dbReference>
<evidence type="ECO:0000256" key="1">
    <source>
        <dbReference type="ARBA" id="ARBA00005125"/>
    </source>
</evidence>
<evidence type="ECO:0000313" key="5">
    <source>
        <dbReference type="Proteomes" id="UP000595197"/>
    </source>
</evidence>